<dbReference type="AlphaFoldDB" id="A0A6J5B2F5"/>
<dbReference type="EMBL" id="CADIKC010000003">
    <property type="protein sequence ID" value="CAB3688278.1"/>
    <property type="molecule type" value="Genomic_DNA"/>
</dbReference>
<evidence type="ECO:0000313" key="2">
    <source>
        <dbReference type="Proteomes" id="UP000494255"/>
    </source>
</evidence>
<accession>A0A6J5B2F5</accession>
<keyword evidence="2" id="KW-1185">Reference proteome</keyword>
<name>A0A6J5B2F5_9BURK</name>
<dbReference type="Proteomes" id="UP000494255">
    <property type="component" value="Unassembled WGS sequence"/>
</dbReference>
<gene>
    <name evidence="1" type="ORF">LMG24238_02978</name>
</gene>
<sequence length="126" mass="14133">MRFKPGMMCCNPHREQVGLSCDYGWQLLCGTNELARLAEHAPDSVPQFITVLLQTFPQSADFIAKHAVSTGQTDSFVSRAALYCAALQTKTERNAFRSQIGGYLNAEKLARFDQLMSAEWSRLRSK</sequence>
<protein>
    <submittedName>
        <fullName evidence="1">Uncharacterized protein</fullName>
    </submittedName>
</protein>
<organism evidence="1 2">
    <name type="scientific">Paraburkholderia sediminicola</name>
    <dbReference type="NCBI Taxonomy" id="458836"/>
    <lineage>
        <taxon>Bacteria</taxon>
        <taxon>Pseudomonadati</taxon>
        <taxon>Pseudomonadota</taxon>
        <taxon>Betaproteobacteria</taxon>
        <taxon>Burkholderiales</taxon>
        <taxon>Burkholderiaceae</taxon>
        <taxon>Paraburkholderia</taxon>
    </lineage>
</organism>
<proteinExistence type="predicted"/>
<reference evidence="1 2" key="1">
    <citation type="submission" date="2020-04" db="EMBL/GenBank/DDBJ databases">
        <authorList>
            <person name="De Canck E."/>
        </authorList>
    </citation>
    <scope>NUCLEOTIDE SEQUENCE [LARGE SCALE GENOMIC DNA]</scope>
    <source>
        <strain evidence="1 2">LMG 24238</strain>
    </source>
</reference>
<evidence type="ECO:0000313" key="1">
    <source>
        <dbReference type="EMBL" id="CAB3688278.1"/>
    </source>
</evidence>